<name>A0A9D4V0P5_ADICA</name>
<organism evidence="2 3">
    <name type="scientific">Adiantum capillus-veneris</name>
    <name type="common">Maidenhair fern</name>
    <dbReference type="NCBI Taxonomy" id="13818"/>
    <lineage>
        <taxon>Eukaryota</taxon>
        <taxon>Viridiplantae</taxon>
        <taxon>Streptophyta</taxon>
        <taxon>Embryophyta</taxon>
        <taxon>Tracheophyta</taxon>
        <taxon>Polypodiopsida</taxon>
        <taxon>Polypodiidae</taxon>
        <taxon>Polypodiales</taxon>
        <taxon>Pteridineae</taxon>
        <taxon>Pteridaceae</taxon>
        <taxon>Vittarioideae</taxon>
        <taxon>Adiantum</taxon>
    </lineage>
</organism>
<sequence length="69" mass="7514">MVPWLHNSAKSANKDRGSLPLHAQGGDELGMESGKEELVRSAWSIEAWLVSAPSAAELSIERRGREKSV</sequence>
<dbReference type="AlphaFoldDB" id="A0A9D4V0P5"/>
<keyword evidence="3" id="KW-1185">Reference proteome</keyword>
<gene>
    <name evidence="2" type="ORF">GOP47_0006972</name>
</gene>
<evidence type="ECO:0000256" key="1">
    <source>
        <dbReference type="SAM" id="MobiDB-lite"/>
    </source>
</evidence>
<protein>
    <submittedName>
        <fullName evidence="2">Uncharacterized protein</fullName>
    </submittedName>
</protein>
<evidence type="ECO:0000313" key="2">
    <source>
        <dbReference type="EMBL" id="KAI5077148.1"/>
    </source>
</evidence>
<reference evidence="2" key="1">
    <citation type="submission" date="2021-01" db="EMBL/GenBank/DDBJ databases">
        <title>Adiantum capillus-veneris genome.</title>
        <authorList>
            <person name="Fang Y."/>
            <person name="Liao Q."/>
        </authorList>
    </citation>
    <scope>NUCLEOTIDE SEQUENCE</scope>
    <source>
        <strain evidence="2">H3</strain>
        <tissue evidence="2">Leaf</tissue>
    </source>
</reference>
<proteinExistence type="predicted"/>
<dbReference type="EMBL" id="JABFUD020000007">
    <property type="protein sequence ID" value="KAI5077148.1"/>
    <property type="molecule type" value="Genomic_DNA"/>
</dbReference>
<evidence type="ECO:0000313" key="3">
    <source>
        <dbReference type="Proteomes" id="UP000886520"/>
    </source>
</evidence>
<comment type="caution">
    <text evidence="2">The sequence shown here is derived from an EMBL/GenBank/DDBJ whole genome shotgun (WGS) entry which is preliminary data.</text>
</comment>
<accession>A0A9D4V0P5</accession>
<dbReference type="Proteomes" id="UP000886520">
    <property type="component" value="Chromosome 7"/>
</dbReference>
<feature type="region of interest" description="Disordered" evidence="1">
    <location>
        <begin position="1"/>
        <end position="30"/>
    </location>
</feature>